<evidence type="ECO:0000256" key="3">
    <source>
        <dbReference type="ARBA" id="ARBA00023002"/>
    </source>
</evidence>
<accession>A0A382ARD1</accession>
<evidence type="ECO:0000256" key="2">
    <source>
        <dbReference type="ARBA" id="ARBA00022833"/>
    </source>
</evidence>
<dbReference type="Pfam" id="PF00107">
    <property type="entry name" value="ADH_zinc_N"/>
    <property type="match status" value="1"/>
</dbReference>
<dbReference type="PANTHER" id="PTHR43401">
    <property type="entry name" value="L-THREONINE 3-DEHYDROGENASE"/>
    <property type="match status" value="1"/>
</dbReference>
<dbReference type="GO" id="GO:0046872">
    <property type="term" value="F:metal ion binding"/>
    <property type="evidence" value="ECO:0007669"/>
    <property type="project" value="UniProtKB-KW"/>
</dbReference>
<dbReference type="SUPFAM" id="SSF51735">
    <property type="entry name" value="NAD(P)-binding Rossmann-fold domains"/>
    <property type="match status" value="1"/>
</dbReference>
<organism evidence="5">
    <name type="scientific">marine metagenome</name>
    <dbReference type="NCBI Taxonomy" id="408172"/>
    <lineage>
        <taxon>unclassified sequences</taxon>
        <taxon>metagenomes</taxon>
        <taxon>ecological metagenomes</taxon>
    </lineage>
</organism>
<protein>
    <recommendedName>
        <fullName evidence="4">Enoyl reductase (ER) domain-containing protein</fullName>
    </recommendedName>
</protein>
<evidence type="ECO:0000256" key="1">
    <source>
        <dbReference type="ARBA" id="ARBA00022723"/>
    </source>
</evidence>
<gene>
    <name evidence="5" type="ORF">METZ01_LOCUS156900</name>
</gene>
<dbReference type="Gene3D" id="3.40.50.720">
    <property type="entry name" value="NAD(P)-binding Rossmann-like Domain"/>
    <property type="match status" value="1"/>
</dbReference>
<dbReference type="SMART" id="SM00829">
    <property type="entry name" value="PKS_ER"/>
    <property type="match status" value="1"/>
</dbReference>
<evidence type="ECO:0000259" key="4">
    <source>
        <dbReference type="SMART" id="SM00829"/>
    </source>
</evidence>
<keyword evidence="3" id="KW-0560">Oxidoreductase</keyword>
<dbReference type="InterPro" id="IPR013149">
    <property type="entry name" value="ADH-like_C"/>
</dbReference>
<keyword evidence="2" id="KW-0862">Zinc</keyword>
<proteinExistence type="predicted"/>
<name>A0A382ARD1_9ZZZZ</name>
<dbReference type="GO" id="GO:0016491">
    <property type="term" value="F:oxidoreductase activity"/>
    <property type="evidence" value="ECO:0007669"/>
    <property type="project" value="UniProtKB-KW"/>
</dbReference>
<dbReference type="InterPro" id="IPR013154">
    <property type="entry name" value="ADH-like_N"/>
</dbReference>
<dbReference type="EMBL" id="UINC01026492">
    <property type="protein sequence ID" value="SVB04046.1"/>
    <property type="molecule type" value="Genomic_DNA"/>
</dbReference>
<evidence type="ECO:0000313" key="5">
    <source>
        <dbReference type="EMBL" id="SVB04046.1"/>
    </source>
</evidence>
<sequence length="338" mass="36138">MKAMVLERPNLMALKMVEDLHPKVGEVLIKTTHAGICGTDTKIYEGKIPANYPLVMGHEIVGEVIDGDTNGFVKPGARVLVDPVLYCGTCFHCKQGDTNLCPNGGIMGREVNGGFADYCIAKTSHIYPLPDELDSKTGAAIQVLTTVLHAQNKGNLAKGDAVIVSGLGVTGLMHIQLAKARGAKVVVGTSRNAHKREMALALGADYAVSHGEEAKKTILEVTKGIGADMVIECVGNLSMLAEAIDLARLGGKIVPFGIYPSGQAELPFYDFYFKELQIINVRAAKGHDFSACIDLVSGGEVDLVPLITHTLPYTELNSAIRMLMEPSDERIKVILEAA</sequence>
<reference evidence="5" key="1">
    <citation type="submission" date="2018-05" db="EMBL/GenBank/DDBJ databases">
        <authorList>
            <person name="Lanie J.A."/>
            <person name="Ng W.-L."/>
            <person name="Kazmierczak K.M."/>
            <person name="Andrzejewski T.M."/>
            <person name="Davidsen T.M."/>
            <person name="Wayne K.J."/>
            <person name="Tettelin H."/>
            <person name="Glass J.I."/>
            <person name="Rusch D."/>
            <person name="Podicherti R."/>
            <person name="Tsui H.-C.T."/>
            <person name="Winkler M.E."/>
        </authorList>
    </citation>
    <scope>NUCLEOTIDE SEQUENCE</scope>
</reference>
<dbReference type="SUPFAM" id="SSF50129">
    <property type="entry name" value="GroES-like"/>
    <property type="match status" value="1"/>
</dbReference>
<feature type="domain" description="Enoyl reductase (ER)" evidence="4">
    <location>
        <begin position="7"/>
        <end position="335"/>
    </location>
</feature>
<dbReference type="InterPro" id="IPR036291">
    <property type="entry name" value="NAD(P)-bd_dom_sf"/>
</dbReference>
<dbReference type="PANTHER" id="PTHR43401:SF2">
    <property type="entry name" value="L-THREONINE 3-DEHYDROGENASE"/>
    <property type="match status" value="1"/>
</dbReference>
<dbReference type="InterPro" id="IPR011032">
    <property type="entry name" value="GroES-like_sf"/>
</dbReference>
<dbReference type="Gene3D" id="3.90.180.10">
    <property type="entry name" value="Medium-chain alcohol dehydrogenases, catalytic domain"/>
    <property type="match status" value="1"/>
</dbReference>
<dbReference type="InterPro" id="IPR020843">
    <property type="entry name" value="ER"/>
</dbReference>
<dbReference type="InterPro" id="IPR050129">
    <property type="entry name" value="Zn_alcohol_dh"/>
</dbReference>
<dbReference type="Pfam" id="PF08240">
    <property type="entry name" value="ADH_N"/>
    <property type="match status" value="1"/>
</dbReference>
<keyword evidence="1" id="KW-0479">Metal-binding</keyword>
<dbReference type="AlphaFoldDB" id="A0A382ARD1"/>